<evidence type="ECO:0000313" key="2">
    <source>
        <dbReference type="Proteomes" id="UP000288623"/>
    </source>
</evidence>
<proteinExistence type="predicted"/>
<sequence>MNTNTFFRTTKANTFTVRKFFKHVASDMEAQLREWDENFSVEVETWRTYTLSVTNGAQKFRVALSKNEVELLQHAHPYALDEKLWTSLEKQGLEVQDISEYMYIILNYDLYRRDRLRVAR</sequence>
<protein>
    <submittedName>
        <fullName evidence="1">Uncharacterized protein</fullName>
    </submittedName>
</protein>
<reference evidence="1 2" key="1">
    <citation type="submission" date="2014-11" db="EMBL/GenBank/DDBJ databases">
        <title>Genome sequence and analysis of novel Kurthia sp.</title>
        <authorList>
            <person name="Lawson J.N."/>
            <person name="Gonzalez J.E."/>
            <person name="Rinauldi L."/>
            <person name="Xuan Z."/>
            <person name="Firman A."/>
            <person name="Shaddox L."/>
            <person name="Trudeau A."/>
            <person name="Shah S."/>
            <person name="Reiman D."/>
        </authorList>
    </citation>
    <scope>NUCLEOTIDE SEQUENCE [LARGE SCALE GENOMIC DNA]</scope>
    <source>
        <strain evidence="1 2">3B1D</strain>
    </source>
</reference>
<dbReference type="OrthoDB" id="8480699at2"/>
<evidence type="ECO:0000313" key="1">
    <source>
        <dbReference type="EMBL" id="RUS51942.1"/>
    </source>
</evidence>
<dbReference type="EMBL" id="JTFC01000044">
    <property type="protein sequence ID" value="RUS51942.1"/>
    <property type="molecule type" value="Genomic_DNA"/>
</dbReference>
<dbReference type="RefSeq" id="WP_126992031.1">
    <property type="nucleotide sequence ID" value="NZ_JTFC01000044.1"/>
</dbReference>
<accession>A0A433RPI1</accession>
<dbReference type="AlphaFoldDB" id="A0A433RPI1"/>
<organism evidence="1 2">
    <name type="scientific">Candidatus Kurthia intestinigallinarum</name>
    <dbReference type="NCBI Taxonomy" id="1562256"/>
    <lineage>
        <taxon>Bacteria</taxon>
        <taxon>Bacillati</taxon>
        <taxon>Bacillota</taxon>
        <taxon>Bacilli</taxon>
        <taxon>Bacillales</taxon>
        <taxon>Caryophanaceae</taxon>
        <taxon>Kurthia</taxon>
    </lineage>
</organism>
<keyword evidence="2" id="KW-1185">Reference proteome</keyword>
<dbReference type="Proteomes" id="UP000288623">
    <property type="component" value="Unassembled WGS sequence"/>
</dbReference>
<name>A0A433RPI1_9BACL</name>
<comment type="caution">
    <text evidence="1">The sequence shown here is derived from an EMBL/GenBank/DDBJ whole genome shotgun (WGS) entry which is preliminary data.</text>
</comment>
<gene>
    <name evidence="1" type="ORF">QI30_18270</name>
</gene>